<accession>A0A0D0AXT7</accession>
<evidence type="ECO:0008006" key="4">
    <source>
        <dbReference type="Google" id="ProtNLM"/>
    </source>
</evidence>
<organism evidence="2 3">
    <name type="scientific">Suillus luteus UH-Slu-Lm8-n1</name>
    <dbReference type="NCBI Taxonomy" id="930992"/>
    <lineage>
        <taxon>Eukaryota</taxon>
        <taxon>Fungi</taxon>
        <taxon>Dikarya</taxon>
        <taxon>Basidiomycota</taxon>
        <taxon>Agaricomycotina</taxon>
        <taxon>Agaricomycetes</taxon>
        <taxon>Agaricomycetidae</taxon>
        <taxon>Boletales</taxon>
        <taxon>Suillineae</taxon>
        <taxon>Suillaceae</taxon>
        <taxon>Suillus</taxon>
    </lineage>
</organism>
<keyword evidence="1" id="KW-0732">Signal</keyword>
<dbReference type="AlphaFoldDB" id="A0A0D0AXT7"/>
<reference evidence="3" key="2">
    <citation type="submission" date="2015-01" db="EMBL/GenBank/DDBJ databases">
        <title>Evolutionary Origins and Diversification of the Mycorrhizal Mutualists.</title>
        <authorList>
            <consortium name="DOE Joint Genome Institute"/>
            <consortium name="Mycorrhizal Genomics Consortium"/>
            <person name="Kohler A."/>
            <person name="Kuo A."/>
            <person name="Nagy L.G."/>
            <person name="Floudas D."/>
            <person name="Copeland A."/>
            <person name="Barry K.W."/>
            <person name="Cichocki N."/>
            <person name="Veneault-Fourrey C."/>
            <person name="LaButti K."/>
            <person name="Lindquist E.A."/>
            <person name="Lipzen A."/>
            <person name="Lundell T."/>
            <person name="Morin E."/>
            <person name="Murat C."/>
            <person name="Riley R."/>
            <person name="Ohm R."/>
            <person name="Sun H."/>
            <person name="Tunlid A."/>
            <person name="Henrissat B."/>
            <person name="Grigoriev I.V."/>
            <person name="Hibbett D.S."/>
            <person name="Martin F."/>
        </authorList>
    </citation>
    <scope>NUCLEOTIDE SEQUENCE [LARGE SCALE GENOMIC DNA]</scope>
    <source>
        <strain evidence="3">UH-Slu-Lm8-n1</strain>
    </source>
</reference>
<dbReference type="HOGENOM" id="CLU_2063001_0_0_1"/>
<protein>
    <recommendedName>
        <fullName evidence="4">Secreted protein</fullName>
    </recommendedName>
</protein>
<evidence type="ECO:0000256" key="1">
    <source>
        <dbReference type="SAM" id="SignalP"/>
    </source>
</evidence>
<feature type="signal peptide" evidence="1">
    <location>
        <begin position="1"/>
        <end position="18"/>
    </location>
</feature>
<proteinExistence type="predicted"/>
<feature type="chain" id="PRO_5002218940" description="Secreted protein" evidence="1">
    <location>
        <begin position="19"/>
        <end position="119"/>
    </location>
</feature>
<name>A0A0D0AXT7_9AGAM</name>
<gene>
    <name evidence="2" type="ORF">CY34DRAFT_136493</name>
</gene>
<keyword evidence="3" id="KW-1185">Reference proteome</keyword>
<sequence>MWHVGICRCLLLCPEALGSARINARLTRWPRASKGLATLSSLGAPTPSGCGLVQAGINLRVGLVSSQWSLFQSLHSTASPFLAIDYNCKGRIPIRVTRTQSLHYLTIVDNRHGLPLSFI</sequence>
<reference evidence="2 3" key="1">
    <citation type="submission" date="2014-04" db="EMBL/GenBank/DDBJ databases">
        <authorList>
            <consortium name="DOE Joint Genome Institute"/>
            <person name="Kuo A."/>
            <person name="Ruytinx J."/>
            <person name="Rineau F."/>
            <person name="Colpaert J."/>
            <person name="Kohler A."/>
            <person name="Nagy L.G."/>
            <person name="Floudas D."/>
            <person name="Copeland A."/>
            <person name="Barry K.W."/>
            <person name="Cichocki N."/>
            <person name="Veneault-Fourrey C."/>
            <person name="LaButti K."/>
            <person name="Lindquist E.A."/>
            <person name="Lipzen A."/>
            <person name="Lundell T."/>
            <person name="Morin E."/>
            <person name="Murat C."/>
            <person name="Sun H."/>
            <person name="Tunlid A."/>
            <person name="Henrissat B."/>
            <person name="Grigoriev I.V."/>
            <person name="Hibbett D.S."/>
            <person name="Martin F."/>
            <person name="Nordberg H.P."/>
            <person name="Cantor M.N."/>
            <person name="Hua S.X."/>
        </authorList>
    </citation>
    <scope>NUCLEOTIDE SEQUENCE [LARGE SCALE GENOMIC DNA]</scope>
    <source>
        <strain evidence="2 3">UH-Slu-Lm8-n1</strain>
    </source>
</reference>
<dbReference type="Proteomes" id="UP000054485">
    <property type="component" value="Unassembled WGS sequence"/>
</dbReference>
<evidence type="ECO:0000313" key="2">
    <source>
        <dbReference type="EMBL" id="KIK42619.1"/>
    </source>
</evidence>
<dbReference type="InParanoid" id="A0A0D0AXT7"/>
<dbReference type="EMBL" id="KN835234">
    <property type="protein sequence ID" value="KIK42619.1"/>
    <property type="molecule type" value="Genomic_DNA"/>
</dbReference>
<evidence type="ECO:0000313" key="3">
    <source>
        <dbReference type="Proteomes" id="UP000054485"/>
    </source>
</evidence>